<evidence type="ECO:0000313" key="3">
    <source>
        <dbReference type="Proteomes" id="UP000663866"/>
    </source>
</evidence>
<comment type="caution">
    <text evidence="2">The sequence shown here is derived from an EMBL/GenBank/DDBJ whole genome shotgun (WGS) entry which is preliminary data.</text>
</comment>
<evidence type="ECO:0000313" key="2">
    <source>
        <dbReference type="EMBL" id="CAF4114724.1"/>
    </source>
</evidence>
<reference evidence="2" key="1">
    <citation type="submission" date="2021-02" db="EMBL/GenBank/DDBJ databases">
        <authorList>
            <person name="Nowell W R."/>
        </authorList>
    </citation>
    <scope>NUCLEOTIDE SEQUENCE</scope>
</reference>
<dbReference type="EMBL" id="CAJOBG010004532">
    <property type="protein sequence ID" value="CAF4114724.1"/>
    <property type="molecule type" value="Genomic_DNA"/>
</dbReference>
<proteinExistence type="predicted"/>
<dbReference type="AlphaFoldDB" id="A0A819VWX4"/>
<protein>
    <submittedName>
        <fullName evidence="2">Uncharacterized protein</fullName>
    </submittedName>
</protein>
<dbReference type="Proteomes" id="UP000663866">
    <property type="component" value="Unassembled WGS sequence"/>
</dbReference>
<feature type="region of interest" description="Disordered" evidence="1">
    <location>
        <begin position="1"/>
        <end position="25"/>
    </location>
</feature>
<evidence type="ECO:0000256" key="1">
    <source>
        <dbReference type="SAM" id="MobiDB-lite"/>
    </source>
</evidence>
<accession>A0A819VWX4</accession>
<sequence length="150" mass="17577">MTSLSDDENYELPNEGDEEEDEDDEMLLDKLPGGAIWWTDWNRLFPQLPYHYATLLRVAQKVSSIQKSIRRKYSSLCRKNGTRSMDLESLFQSQQTISRDITNQAQLYKEQLMELIKEPVQNQSLTNSRFRMFLGYSLDAYYSTEALIDS</sequence>
<keyword evidence="3" id="KW-1185">Reference proteome</keyword>
<organism evidence="2 3">
    <name type="scientific">Rotaria magnacalcarata</name>
    <dbReference type="NCBI Taxonomy" id="392030"/>
    <lineage>
        <taxon>Eukaryota</taxon>
        <taxon>Metazoa</taxon>
        <taxon>Spiralia</taxon>
        <taxon>Gnathifera</taxon>
        <taxon>Rotifera</taxon>
        <taxon>Eurotatoria</taxon>
        <taxon>Bdelloidea</taxon>
        <taxon>Philodinida</taxon>
        <taxon>Philodinidae</taxon>
        <taxon>Rotaria</taxon>
    </lineage>
</organism>
<name>A0A819VWX4_9BILA</name>
<gene>
    <name evidence="2" type="ORF">OVN521_LOCUS21625</name>
</gene>